<evidence type="ECO:0008006" key="3">
    <source>
        <dbReference type="Google" id="ProtNLM"/>
    </source>
</evidence>
<evidence type="ECO:0000313" key="1">
    <source>
        <dbReference type="EMBL" id="ESU38744.1"/>
    </source>
</evidence>
<name>V6TJC7_GIAIN</name>
<dbReference type="InterPro" id="IPR011993">
    <property type="entry name" value="PH-like_dom_sf"/>
</dbReference>
<dbReference type="VEuPathDB" id="GiardiaDB:DHA2_150899"/>
<dbReference type="VEuPathDB" id="GiardiaDB:QR46_4988"/>
<reference evidence="1 2" key="2">
    <citation type="journal article" date="2013" name="Genome Biol. Evol.">
        <title>Genome sequencing of Giardia lamblia genotypes A2 and B isolates (DH and GS) and comparative analysis with the genomes of genotypes A1 and E (WB and Pig).</title>
        <authorList>
            <person name="Adam R.D."/>
            <person name="Dahlstrom E.W."/>
            <person name="Martens C.A."/>
            <person name="Bruno D.P."/>
            <person name="Barbian K.D."/>
            <person name="Ricklefs S.M."/>
            <person name="Hernandez M.M."/>
            <person name="Narla N.P."/>
            <person name="Patel R.B."/>
            <person name="Porcella S.F."/>
            <person name="Nash T.E."/>
        </authorList>
    </citation>
    <scope>NUCLEOTIDE SEQUENCE [LARGE SCALE GENOMIC DNA]</scope>
    <source>
        <strain evidence="1 2">DH</strain>
    </source>
</reference>
<dbReference type="Gene3D" id="2.30.29.30">
    <property type="entry name" value="Pleckstrin-homology domain (PH domain)/Phosphotyrosine-binding domain (PTB)"/>
    <property type="match status" value="1"/>
</dbReference>
<organism evidence="1 2">
    <name type="scientific">Giardia intestinalis</name>
    <name type="common">Giardia lamblia</name>
    <dbReference type="NCBI Taxonomy" id="5741"/>
    <lineage>
        <taxon>Eukaryota</taxon>
        <taxon>Metamonada</taxon>
        <taxon>Diplomonadida</taxon>
        <taxon>Hexamitidae</taxon>
        <taxon>Giardiinae</taxon>
        <taxon>Giardia</taxon>
    </lineage>
</organism>
<dbReference type="VEuPathDB" id="GiardiaDB:GL50581_1381"/>
<dbReference type="SUPFAM" id="SSF50729">
    <property type="entry name" value="PH domain-like"/>
    <property type="match status" value="1"/>
</dbReference>
<dbReference type="VEuPathDB" id="GiardiaDB:GL50803_00115468"/>
<dbReference type="AlphaFoldDB" id="V6TJC7"/>
<sequence>MIDSMDLARFAHTLRAQAPGGAETEVSLTLGATTIEAIKALCKAMGLEDHTQDLSLFLREETGARILQTSDRPLELYLQQVNIPDGLSPFLVRRLPQHTTNSSVTENSPYSFLAVAQGIEDYMRLPIPPSEDNVVEFASLRLLLDKDPLSPGVVAQNIERYIHPCIRSKRTAKDWDVLVLSRAKARGHPTVQTHRLFVEFIDSVDLTRMEFFEATYLSPSDPVSVFLAVDSKALHIYDRETHNKLALHPLHSIHSWTVDVEHGKLEFLIAWRADKHMLTFMARQAYAIISLIKYHVARALEHIL</sequence>
<gene>
    <name evidence="1" type="ORF">DHA2_150899</name>
</gene>
<evidence type="ECO:0000313" key="2">
    <source>
        <dbReference type="Proteomes" id="UP000018320"/>
    </source>
</evidence>
<dbReference type="EMBL" id="AHGT01000009">
    <property type="protein sequence ID" value="ESU38744.1"/>
    <property type="molecule type" value="Genomic_DNA"/>
</dbReference>
<accession>V6TJC7</accession>
<reference evidence="2" key="1">
    <citation type="submission" date="2012-02" db="EMBL/GenBank/DDBJ databases">
        <title>Genome sequencing of Giardia lamblia Genotypes A2 and B isolates (DH and GS) and comparative analysis with the genomes of Genotypes A1 and E (WB and Pig).</title>
        <authorList>
            <person name="Adam R."/>
            <person name="Dahlstrom E."/>
            <person name="Martens C."/>
            <person name="Bruno D."/>
            <person name="Barbian K."/>
            <person name="Porcella S.F."/>
            <person name="Nash T."/>
        </authorList>
    </citation>
    <scope>NUCLEOTIDE SEQUENCE</scope>
    <source>
        <strain evidence="2">DH</strain>
    </source>
</reference>
<comment type="caution">
    <text evidence="1">The sequence shown here is derived from an EMBL/GenBank/DDBJ whole genome shotgun (WGS) entry which is preliminary data.</text>
</comment>
<protein>
    <recommendedName>
        <fullName evidence="3">Ras-associating domain-containing protein</fullName>
    </recommendedName>
</protein>
<proteinExistence type="predicted"/>
<dbReference type="Proteomes" id="UP000018320">
    <property type="component" value="Unassembled WGS sequence"/>
</dbReference>